<dbReference type="GO" id="GO:0003723">
    <property type="term" value="F:RNA binding"/>
    <property type="evidence" value="ECO:0007669"/>
    <property type="project" value="InterPro"/>
</dbReference>
<keyword evidence="3" id="KW-1185">Reference proteome</keyword>
<dbReference type="RefSeq" id="WP_015274352.1">
    <property type="nucleotide sequence ID" value="NC_019908.1"/>
</dbReference>
<dbReference type="AlphaFoldDB" id="A0A3B6VK75"/>
<dbReference type="PANTHER" id="PTHR39209:SF2">
    <property type="entry name" value="CYTOPLASMIC PROTEIN"/>
    <property type="match status" value="1"/>
</dbReference>
<dbReference type="KEGG" id="bpip:BPP43_05295"/>
<sequence>MKFKIEEKVFNTLDNLCIAFVVAKNIDNRENDKYVMDLLDNNLSKAQKELENIKIKEYSEILCYRNAFEKLSINPNKFLSSIEAILTRVSKGKGFPHINKIVDLVNALSIKYRLPMGSHDIDSMNDDFCVRYSVKGDKFLPFGETEIELLEDNELVYTSGNDIRTRRWIWRQSEYGKIVETTTNIIFPIDGFVGVNDKKVIEARDELESILKELFNCTTTKGFLSKENNESEEF</sequence>
<dbReference type="SMART" id="SM00873">
    <property type="entry name" value="B3_4"/>
    <property type="match status" value="1"/>
</dbReference>
<evidence type="ECO:0000313" key="2">
    <source>
        <dbReference type="EMBL" id="AGA66313.1"/>
    </source>
</evidence>
<dbReference type="GO" id="GO:0004826">
    <property type="term" value="F:phenylalanine-tRNA ligase activity"/>
    <property type="evidence" value="ECO:0007669"/>
    <property type="project" value="InterPro"/>
</dbReference>
<dbReference type="InterPro" id="IPR020825">
    <property type="entry name" value="Phe-tRNA_synthase-like_B3/B4"/>
</dbReference>
<protein>
    <recommendedName>
        <fullName evidence="1">B3/B4 tRNA-binding domain-containing protein</fullName>
    </recommendedName>
</protein>
<name>A0A3B6VK75_BRAPL</name>
<organism evidence="2 3">
    <name type="scientific">Brachyspira pilosicoli P43/6/78</name>
    <dbReference type="NCBI Taxonomy" id="1042417"/>
    <lineage>
        <taxon>Bacteria</taxon>
        <taxon>Pseudomonadati</taxon>
        <taxon>Spirochaetota</taxon>
        <taxon>Spirochaetia</taxon>
        <taxon>Brachyspirales</taxon>
        <taxon>Brachyspiraceae</taxon>
        <taxon>Brachyspira</taxon>
    </lineage>
</organism>
<dbReference type="Gene3D" id="3.50.40.10">
    <property type="entry name" value="Phenylalanyl-trna Synthetase, Chain B, domain 3"/>
    <property type="match status" value="1"/>
</dbReference>
<dbReference type="SUPFAM" id="SSF56037">
    <property type="entry name" value="PheT/TilS domain"/>
    <property type="match status" value="1"/>
</dbReference>
<gene>
    <name evidence="2" type="ORF">BPP43_05295</name>
</gene>
<reference evidence="2 3" key="1">
    <citation type="journal article" date="2013" name="Genome Announc.">
        <title>Complete Genome Sequence of the Porcine Strain Brachyspira pilosicoli P43/6/78(T.).</title>
        <authorList>
            <person name="Lin C."/>
            <person name="den Bakker H.C."/>
            <person name="Suzuki H."/>
            <person name="Lefebure T."/>
            <person name="Ponnala L."/>
            <person name="Sun Q."/>
            <person name="Stanhope M.J."/>
            <person name="Wiedmann M."/>
            <person name="Duhamel G.E."/>
        </authorList>
    </citation>
    <scope>NUCLEOTIDE SEQUENCE [LARGE SCALE GENOMIC DNA]</scope>
    <source>
        <strain evidence="2 3">P43/6/78</strain>
    </source>
</reference>
<proteinExistence type="predicted"/>
<evidence type="ECO:0000259" key="1">
    <source>
        <dbReference type="SMART" id="SM00873"/>
    </source>
</evidence>
<dbReference type="PANTHER" id="PTHR39209">
    <property type="match status" value="1"/>
</dbReference>
<dbReference type="Proteomes" id="UP000010793">
    <property type="component" value="Chromosome"/>
</dbReference>
<accession>A0A3B6VK75</accession>
<feature type="domain" description="B3/B4 tRNA-binding" evidence="1">
    <location>
        <begin position="62"/>
        <end position="216"/>
    </location>
</feature>
<dbReference type="Pfam" id="PF03483">
    <property type="entry name" value="B3_4"/>
    <property type="match status" value="1"/>
</dbReference>
<evidence type="ECO:0000313" key="3">
    <source>
        <dbReference type="Proteomes" id="UP000010793"/>
    </source>
</evidence>
<dbReference type="EMBL" id="CP002873">
    <property type="protein sequence ID" value="AGA66313.1"/>
    <property type="molecule type" value="Genomic_DNA"/>
</dbReference>
<dbReference type="InterPro" id="IPR005146">
    <property type="entry name" value="B3/B4_tRNA-bd"/>
</dbReference>